<evidence type="ECO:0000256" key="1">
    <source>
        <dbReference type="SAM" id="MobiDB-lite"/>
    </source>
</evidence>
<reference evidence="2 3" key="1">
    <citation type="submission" date="2024-01" db="EMBL/GenBank/DDBJ databases">
        <authorList>
            <person name="Allen C."/>
            <person name="Tagirdzhanova G."/>
        </authorList>
    </citation>
    <scope>NUCLEOTIDE SEQUENCE [LARGE SCALE GENOMIC DNA]</scope>
    <source>
        <strain evidence="2 3">CBS 573.63</strain>
    </source>
</reference>
<feature type="non-terminal residue" evidence="2">
    <location>
        <position position="1"/>
    </location>
</feature>
<comment type="caution">
    <text evidence="2">The sequence shown here is derived from an EMBL/GenBank/DDBJ whole genome shotgun (WGS) entry which is preliminary data.</text>
</comment>
<protein>
    <submittedName>
        <fullName evidence="2">Uncharacterized protein</fullName>
    </submittedName>
</protein>
<keyword evidence="3" id="KW-1185">Reference proteome</keyword>
<evidence type="ECO:0000313" key="2">
    <source>
        <dbReference type="EMBL" id="CAK7275618.1"/>
    </source>
</evidence>
<feature type="region of interest" description="Disordered" evidence="1">
    <location>
        <begin position="1"/>
        <end position="29"/>
    </location>
</feature>
<dbReference type="EMBL" id="CAWUOM010000305">
    <property type="protein sequence ID" value="CAK7275618.1"/>
    <property type="molecule type" value="Genomic_DNA"/>
</dbReference>
<feature type="compositionally biased region" description="Basic residues" evidence="1">
    <location>
        <begin position="250"/>
        <end position="265"/>
    </location>
</feature>
<feature type="compositionally biased region" description="Basic residues" evidence="1">
    <location>
        <begin position="1"/>
        <end position="13"/>
    </location>
</feature>
<sequence length="454" mass="48009">RDSSRTNKKKHRVEKFSLDNSQPHPKPIKQLEFGNKFAFPITKLPATVSSPDPIVALGTKISLPAVEPCTPVRDVSMTLTDAISLDFCPDTVASAVCENSSPPELGAPLPPSRFRPGQPFTAVYATTPDSTHTHRIPMGPRRNCILKSAADEKHFLDIPIDFRRQVRLTRFESEERHLLDTAESDLDRDFLTNSFDALLKRDGNGLIAIALQYMASKGETPAYTAVAPTKGATILPVKITVDAPTEGAAKKKAARKQKKARHKARKEAPEDMDVDMTADSPGPEPQAAATTSPEAATTTTSTPAAATGRAGKAAVPTSQPAAAKAAKPSSSQRTAAVPAAAKTPAKKSWAGVARSAITTFAATTSEAAWTIVTGKKSTATVIADDDKILVLKGAKKLPDPRLLRNTINGSGFMHVVAARLSAKGNAVLTCASPESHAARVAAATEADGLEVRGH</sequence>
<feature type="region of interest" description="Disordered" evidence="1">
    <location>
        <begin position="246"/>
        <end position="348"/>
    </location>
</feature>
<gene>
    <name evidence="2" type="ORF">SEPCBS57363_006802</name>
</gene>
<organism evidence="2 3">
    <name type="scientific">Sporothrix epigloea</name>
    <dbReference type="NCBI Taxonomy" id="1892477"/>
    <lineage>
        <taxon>Eukaryota</taxon>
        <taxon>Fungi</taxon>
        <taxon>Dikarya</taxon>
        <taxon>Ascomycota</taxon>
        <taxon>Pezizomycotina</taxon>
        <taxon>Sordariomycetes</taxon>
        <taxon>Sordariomycetidae</taxon>
        <taxon>Ophiostomatales</taxon>
        <taxon>Ophiostomataceae</taxon>
        <taxon>Sporothrix</taxon>
    </lineage>
</organism>
<accession>A0ABP0E4U3</accession>
<feature type="compositionally biased region" description="Low complexity" evidence="1">
    <location>
        <begin position="287"/>
        <end position="347"/>
    </location>
</feature>
<evidence type="ECO:0000313" key="3">
    <source>
        <dbReference type="Proteomes" id="UP001642501"/>
    </source>
</evidence>
<proteinExistence type="predicted"/>
<name>A0ABP0E4U3_9PEZI</name>
<dbReference type="Proteomes" id="UP001642501">
    <property type="component" value="Unassembled WGS sequence"/>
</dbReference>